<evidence type="ECO:0000256" key="5">
    <source>
        <dbReference type="ARBA" id="ARBA00022692"/>
    </source>
</evidence>
<dbReference type="EC" id="2.7.7.80" evidence="16"/>
<dbReference type="Pfam" id="PF00581">
    <property type="entry name" value="Rhodanese"/>
    <property type="match status" value="1"/>
</dbReference>
<dbReference type="Gene3D" id="3.40.250.10">
    <property type="entry name" value="Rhodanese-like domain"/>
    <property type="match status" value="1"/>
</dbReference>
<evidence type="ECO:0000256" key="19">
    <source>
        <dbReference type="ARBA" id="ARBA00075110"/>
    </source>
</evidence>
<dbReference type="EMBL" id="KT391012">
    <property type="protein sequence ID" value="ALI58382.1"/>
    <property type="molecule type" value="Genomic_DNA"/>
</dbReference>
<dbReference type="CDD" id="cd00158">
    <property type="entry name" value="RHOD"/>
    <property type="match status" value="1"/>
</dbReference>
<dbReference type="GO" id="GO:0008641">
    <property type="term" value="F:ubiquitin-like modifier activating enzyme activity"/>
    <property type="evidence" value="ECO:0007669"/>
    <property type="project" value="InterPro"/>
</dbReference>
<protein>
    <recommendedName>
        <fullName evidence="18">Molybdopterin-synthase adenylyltransferase</fullName>
        <ecNumber evidence="16">2.7.7.80</ecNumber>
    </recommendedName>
    <alternativeName>
        <fullName evidence="21">MoaD protein adenylase</fullName>
    </alternativeName>
    <alternativeName>
        <fullName evidence="19">Molybdopterin-converting factor subunit 1 adenylase</fullName>
    </alternativeName>
    <alternativeName>
        <fullName evidence="17">Probable adenylyltransferase/sulfurtransferase MoeZ</fullName>
    </alternativeName>
    <alternativeName>
        <fullName evidence="20">Sulfur carrier protein MoaD adenylyltransferase</fullName>
    </alternativeName>
</protein>
<keyword evidence="7" id="KW-0547">Nucleotide-binding</keyword>
<comment type="catalytic activity">
    <reaction evidence="12">
        <text>[molybdopterin-synthase sulfur-carrier protein]-C-terminal Gly-Gly + ATP + H(+) = [molybdopterin-synthase sulfur-carrier protein]-C-terminal Gly-Gly-AMP + diphosphate</text>
        <dbReference type="Rhea" id="RHEA:43616"/>
        <dbReference type="Rhea" id="RHEA-COMP:12159"/>
        <dbReference type="Rhea" id="RHEA-COMP:12202"/>
        <dbReference type="ChEBI" id="CHEBI:15378"/>
        <dbReference type="ChEBI" id="CHEBI:30616"/>
        <dbReference type="ChEBI" id="CHEBI:33019"/>
        <dbReference type="ChEBI" id="CHEBI:90618"/>
        <dbReference type="ChEBI" id="CHEBI:90778"/>
        <dbReference type="EC" id="2.7.7.80"/>
    </reaction>
</comment>
<evidence type="ECO:0000256" key="11">
    <source>
        <dbReference type="ARBA" id="ARBA00023268"/>
    </source>
</evidence>
<comment type="subcellular location">
    <subcellularLocation>
        <location evidence="1">Membrane</location>
        <topology evidence="1">Single-pass membrane protein</topology>
    </subcellularLocation>
</comment>
<organism evidence="24">
    <name type="scientific">Coxiella burnetii</name>
    <dbReference type="NCBI Taxonomy" id="777"/>
    <lineage>
        <taxon>Bacteria</taxon>
        <taxon>Pseudomonadati</taxon>
        <taxon>Pseudomonadota</taxon>
        <taxon>Gammaproteobacteria</taxon>
        <taxon>Legionellales</taxon>
        <taxon>Coxiellaceae</taxon>
        <taxon>Coxiella</taxon>
    </lineage>
</organism>
<dbReference type="GO" id="GO:0004792">
    <property type="term" value="F:thiosulfate-cyanide sulfurtransferase activity"/>
    <property type="evidence" value="ECO:0007669"/>
    <property type="project" value="TreeGrafter"/>
</dbReference>
<evidence type="ECO:0000256" key="7">
    <source>
        <dbReference type="ARBA" id="ARBA00022741"/>
    </source>
</evidence>
<evidence type="ECO:0000313" key="25">
    <source>
        <dbReference type="EMBL" id="ALI58382.1"/>
    </source>
</evidence>
<gene>
    <name evidence="24" type="ORF">CBU_0876</name>
</gene>
<keyword evidence="11" id="KW-0511">Multifunctional enzyme</keyword>
<dbReference type="RefSeq" id="WP_005768795.1">
    <property type="nucleotide sequence ID" value="NZ_AP019759.1"/>
</dbReference>
<dbReference type="PATRIC" id="fig|777.21.peg.1068"/>
<evidence type="ECO:0000256" key="3">
    <source>
        <dbReference type="ARBA" id="ARBA00009919"/>
    </source>
</evidence>
<accession>A0A0P0AI98</accession>
<dbReference type="InterPro" id="IPR045886">
    <property type="entry name" value="ThiF/MoeB/HesA"/>
</dbReference>
<dbReference type="SMART" id="SM00450">
    <property type="entry name" value="RHOD"/>
    <property type="match status" value="1"/>
</dbReference>
<evidence type="ECO:0000313" key="24">
    <source>
        <dbReference type="EMBL" id="ALI58381.1"/>
    </source>
</evidence>
<dbReference type="EMBL" id="KT391010">
    <property type="protein sequence ID" value="ALI58380.1"/>
    <property type="molecule type" value="Genomic_DNA"/>
</dbReference>
<dbReference type="GO" id="GO:0005524">
    <property type="term" value="F:ATP binding"/>
    <property type="evidence" value="ECO:0007669"/>
    <property type="project" value="UniProtKB-KW"/>
</dbReference>
<sequence length="368" mass="41182">MTLTSNDIQRYARHLPLIGREGQAHLFAARILCVGAGGLGASVLQYLAAAGIGTIGIVDGDQVELSNLQRQVIFSPEDIGKNKALVASRYLSRFNPSLKTIVREEFLNEDNATKILKDFELVIDCSDNYRTRYLLNDICIQLKKPLISASIYQFQGQCSVFNYKEGPCYRCLYEEPPPEELIPNCALGGVLGVLPGILGCIQATEALKIILDKGEVLSGRLLTIDALSMRTREFRVPKNPQCPCCYEGKSALDLFLNTDNSKKIREIEAQKLAQWLENQNDNLLLIDVREPYEREICHIGGQHIPLRELDARQANLPRNKFIICYCKSGQRSRRAVQLLMDNGFTNVSSLQGGIMAWISSIDHSLTKY</sequence>
<evidence type="ECO:0000256" key="1">
    <source>
        <dbReference type="ARBA" id="ARBA00004167"/>
    </source>
</evidence>
<dbReference type="GO" id="GO:0061605">
    <property type="term" value="F:molybdopterin-synthase adenylyltransferase activity"/>
    <property type="evidence" value="ECO:0007669"/>
    <property type="project" value="UniProtKB-EC"/>
</dbReference>
<dbReference type="AlphaFoldDB" id="A0A0P0AI98"/>
<evidence type="ECO:0000256" key="20">
    <source>
        <dbReference type="ARBA" id="ARBA00075328"/>
    </source>
</evidence>
<dbReference type="PANTHER" id="PTHR10953:SF102">
    <property type="entry name" value="ADENYLYLTRANSFERASE AND SULFURTRANSFERASE MOCS3"/>
    <property type="match status" value="1"/>
</dbReference>
<evidence type="ECO:0000256" key="13">
    <source>
        <dbReference type="ARBA" id="ARBA00055169"/>
    </source>
</evidence>
<dbReference type="NCBIfam" id="NF004281">
    <property type="entry name" value="PRK05690.1"/>
    <property type="match status" value="1"/>
</dbReference>
<comment type="subunit">
    <text evidence="15">Homodimer. Forms a stable heterotetrameric complex of 2 MoeB and 2 MoaD during adenylation of MoaD.</text>
</comment>
<dbReference type="OMA" id="PQSMWND"/>
<evidence type="ECO:0000313" key="23">
    <source>
        <dbReference type="EMBL" id="ALI58380.1"/>
    </source>
</evidence>
<evidence type="ECO:0000256" key="9">
    <source>
        <dbReference type="ARBA" id="ARBA00022989"/>
    </source>
</evidence>
<evidence type="ECO:0000256" key="18">
    <source>
        <dbReference type="ARBA" id="ARBA00073635"/>
    </source>
</evidence>
<dbReference type="PANTHER" id="PTHR10953">
    <property type="entry name" value="UBIQUITIN-ACTIVATING ENZYME E1"/>
    <property type="match status" value="1"/>
</dbReference>
<evidence type="ECO:0000256" key="15">
    <source>
        <dbReference type="ARBA" id="ARBA00063809"/>
    </source>
</evidence>
<evidence type="ECO:0000259" key="22">
    <source>
        <dbReference type="PROSITE" id="PS50206"/>
    </source>
</evidence>
<dbReference type="Gene3D" id="3.40.50.720">
    <property type="entry name" value="NAD(P)-binding Rossmann-like Domain"/>
    <property type="match status" value="1"/>
</dbReference>
<evidence type="ECO:0000256" key="21">
    <source>
        <dbReference type="ARBA" id="ARBA00078531"/>
    </source>
</evidence>
<keyword evidence="8" id="KW-0067">ATP-binding</keyword>
<evidence type="ECO:0000256" key="12">
    <source>
        <dbReference type="ARBA" id="ARBA00052218"/>
    </source>
</evidence>
<dbReference type="GO" id="GO:0008146">
    <property type="term" value="F:sulfotransferase activity"/>
    <property type="evidence" value="ECO:0007669"/>
    <property type="project" value="TreeGrafter"/>
</dbReference>
<evidence type="ECO:0000256" key="6">
    <source>
        <dbReference type="ARBA" id="ARBA00022695"/>
    </source>
</evidence>
<dbReference type="FunFam" id="3.40.50.720:FF:000033">
    <property type="entry name" value="Adenylyltransferase and sulfurtransferase MOCS3"/>
    <property type="match status" value="1"/>
</dbReference>
<dbReference type="GO" id="GO:0005829">
    <property type="term" value="C:cytosol"/>
    <property type="evidence" value="ECO:0007669"/>
    <property type="project" value="TreeGrafter"/>
</dbReference>
<keyword evidence="6" id="KW-0548">Nucleotidyltransferase</keyword>
<dbReference type="InterPro" id="IPR001763">
    <property type="entry name" value="Rhodanese-like_dom"/>
</dbReference>
<dbReference type="GO" id="GO:0016020">
    <property type="term" value="C:membrane"/>
    <property type="evidence" value="ECO:0007669"/>
    <property type="project" value="UniProtKB-SubCell"/>
</dbReference>
<dbReference type="SUPFAM" id="SSF69572">
    <property type="entry name" value="Activating enzymes of the ubiquitin-like proteins"/>
    <property type="match status" value="1"/>
</dbReference>
<keyword evidence="10" id="KW-0472">Membrane</keyword>
<feature type="domain" description="Rhodanese" evidence="22">
    <location>
        <begin position="279"/>
        <end position="366"/>
    </location>
</feature>
<evidence type="ECO:0000256" key="8">
    <source>
        <dbReference type="ARBA" id="ARBA00022840"/>
    </source>
</evidence>
<dbReference type="InterPro" id="IPR036873">
    <property type="entry name" value="Rhodanese-like_dom_sf"/>
</dbReference>
<evidence type="ECO:0000256" key="17">
    <source>
        <dbReference type="ARBA" id="ARBA00067503"/>
    </source>
</evidence>
<comment type="similarity">
    <text evidence="3">Belongs to the HesA/MoeB/ThiF family.</text>
</comment>
<comment type="pathway">
    <text evidence="2">Cofactor biosynthesis; molybdopterin biosynthesis.</text>
</comment>
<comment type="similarity">
    <text evidence="14">In the N-terminal section; belongs to the HesA/MoeB/ThiF family.</text>
</comment>
<evidence type="ECO:0000256" key="10">
    <source>
        <dbReference type="ARBA" id="ARBA00023136"/>
    </source>
</evidence>
<dbReference type="CDD" id="cd00757">
    <property type="entry name" value="ThiF_MoeB_HesA_family"/>
    <property type="match status" value="1"/>
</dbReference>
<dbReference type="InterPro" id="IPR035985">
    <property type="entry name" value="Ubiquitin-activating_enz"/>
</dbReference>
<dbReference type="PROSITE" id="PS50206">
    <property type="entry name" value="RHODANESE_3"/>
    <property type="match status" value="1"/>
</dbReference>
<evidence type="ECO:0000256" key="4">
    <source>
        <dbReference type="ARBA" id="ARBA00022679"/>
    </source>
</evidence>
<reference evidence="24" key="1">
    <citation type="journal article" date="2015" name="Microbes Infect.">
        <title>Impact of IS1111 insertion on the MLVA genotyping of Coxiella burnetii.</title>
        <authorList>
            <person name="Sidi-Boumedine K."/>
            <person name="Duquesne V."/>
            <person name="Prigent M."/>
            <person name="Yang E."/>
            <person name="Joulie A."/>
            <person name="Thiery R."/>
            <person name="Rousset E."/>
        </authorList>
    </citation>
    <scope>NUCLEOTIDE SEQUENCE</scope>
    <source>
        <strain evidence="23">EVC282</strain>
        <strain evidence="24">EVC455</strain>
        <strain evidence="25">EVC477</strain>
    </source>
</reference>
<dbReference type="EMBL" id="KT391011">
    <property type="protein sequence ID" value="ALI58381.1"/>
    <property type="molecule type" value="Genomic_DNA"/>
</dbReference>
<proteinExistence type="inferred from homology"/>
<keyword evidence="9" id="KW-1133">Transmembrane helix</keyword>
<comment type="function">
    <text evidence="13">Catalyzes the adenylation by ATP of the carboxyl group of the C-terminal glycine of sulfur carrier protein MoaD.</text>
</comment>
<name>A0A0P0AI98_COXBE</name>
<evidence type="ECO:0000256" key="16">
    <source>
        <dbReference type="ARBA" id="ARBA00066884"/>
    </source>
</evidence>
<evidence type="ECO:0000256" key="14">
    <source>
        <dbReference type="ARBA" id="ARBA00060757"/>
    </source>
</evidence>
<keyword evidence="4" id="KW-0808">Transferase</keyword>
<dbReference type="Pfam" id="PF00899">
    <property type="entry name" value="ThiF"/>
    <property type="match status" value="1"/>
</dbReference>
<feature type="non-terminal residue" evidence="24">
    <location>
        <position position="368"/>
    </location>
</feature>
<dbReference type="FunFam" id="3.40.250.10:FF:000025">
    <property type="entry name" value="Molybdopterin biosynthesis MoeZ"/>
    <property type="match status" value="1"/>
</dbReference>
<keyword evidence="5" id="KW-0812">Transmembrane</keyword>
<evidence type="ECO:0000256" key="2">
    <source>
        <dbReference type="ARBA" id="ARBA00005046"/>
    </source>
</evidence>
<dbReference type="InterPro" id="IPR000594">
    <property type="entry name" value="ThiF_NAD_FAD-bd"/>
</dbReference>